<dbReference type="EMBL" id="CAWUPB010001195">
    <property type="protein sequence ID" value="CAK7355240.1"/>
    <property type="molecule type" value="Genomic_DNA"/>
</dbReference>
<comment type="caution">
    <text evidence="1">The sequence shown here is derived from an EMBL/GenBank/DDBJ whole genome shotgun (WGS) entry which is preliminary data.</text>
</comment>
<dbReference type="Proteomes" id="UP001314170">
    <property type="component" value="Unassembled WGS sequence"/>
</dbReference>
<proteinExistence type="predicted"/>
<dbReference type="AlphaFoldDB" id="A0AAV1SR32"/>
<organism evidence="1 2">
    <name type="scientific">Dovyalis caffra</name>
    <dbReference type="NCBI Taxonomy" id="77055"/>
    <lineage>
        <taxon>Eukaryota</taxon>
        <taxon>Viridiplantae</taxon>
        <taxon>Streptophyta</taxon>
        <taxon>Embryophyta</taxon>
        <taxon>Tracheophyta</taxon>
        <taxon>Spermatophyta</taxon>
        <taxon>Magnoliopsida</taxon>
        <taxon>eudicotyledons</taxon>
        <taxon>Gunneridae</taxon>
        <taxon>Pentapetalae</taxon>
        <taxon>rosids</taxon>
        <taxon>fabids</taxon>
        <taxon>Malpighiales</taxon>
        <taxon>Salicaceae</taxon>
        <taxon>Flacourtieae</taxon>
        <taxon>Dovyalis</taxon>
    </lineage>
</organism>
<protein>
    <submittedName>
        <fullName evidence="1">Uncharacterized protein</fullName>
    </submittedName>
</protein>
<evidence type="ECO:0000313" key="1">
    <source>
        <dbReference type="EMBL" id="CAK7355240.1"/>
    </source>
</evidence>
<accession>A0AAV1SR32</accession>
<gene>
    <name evidence="1" type="ORF">DCAF_LOCUS25566</name>
</gene>
<name>A0AAV1SR32_9ROSI</name>
<sequence>MCVGWHVLIADAYSLKEAWDEMEARPIGVVRGVDSYEASGCDAVGYGGRRDRLGCSSLIGVWIVSGDCGFNGNRREKVCRGFVGLSASGSLGGRSGEVGYFYESDPVELGEGRNSHGDHLFPVKMVA</sequence>
<evidence type="ECO:0000313" key="2">
    <source>
        <dbReference type="Proteomes" id="UP001314170"/>
    </source>
</evidence>
<reference evidence="1 2" key="1">
    <citation type="submission" date="2024-01" db="EMBL/GenBank/DDBJ databases">
        <authorList>
            <person name="Waweru B."/>
        </authorList>
    </citation>
    <scope>NUCLEOTIDE SEQUENCE [LARGE SCALE GENOMIC DNA]</scope>
</reference>
<keyword evidence="2" id="KW-1185">Reference proteome</keyword>